<dbReference type="EMBL" id="VOIH02000001">
    <property type="protein sequence ID" value="KAF3455708.1"/>
    <property type="molecule type" value="Genomic_DNA"/>
</dbReference>
<feature type="compositionally biased region" description="Basic and acidic residues" evidence="8">
    <location>
        <begin position="1"/>
        <end position="23"/>
    </location>
</feature>
<evidence type="ECO:0000256" key="8">
    <source>
        <dbReference type="SAM" id="MobiDB-lite"/>
    </source>
</evidence>
<protein>
    <recommendedName>
        <fullName evidence="10">NADH:quinone oxidoreductase/Mrp antiporter transmembrane domain-containing protein</fullName>
    </recommendedName>
</protein>
<feature type="region of interest" description="Disordered" evidence="8">
    <location>
        <begin position="1"/>
        <end position="38"/>
    </location>
</feature>
<dbReference type="GO" id="GO:0009536">
    <property type="term" value="C:plastid"/>
    <property type="evidence" value="ECO:0007669"/>
    <property type="project" value="UniProtKB-ARBA"/>
</dbReference>
<evidence type="ECO:0000256" key="7">
    <source>
        <dbReference type="ARBA" id="ARBA00023136"/>
    </source>
</evidence>
<evidence type="ECO:0000256" key="6">
    <source>
        <dbReference type="ARBA" id="ARBA00023027"/>
    </source>
</evidence>
<accession>A0A8K0MRX8</accession>
<sequence>MLHCREGNDLDHQLRPLNDRSAIKEVPPQSSSTEGESRLKIKLKSVADGQQMNIPVLPLVGLEERRRLDLRAKVQSQADSFLWALGLLKGQIGYVIIRIIVGDSTAGYASMITYVLFYISMNLGAFACIVSFGLRIGTDNI</sequence>
<dbReference type="Pfam" id="PF00361">
    <property type="entry name" value="Proton_antipo_M"/>
    <property type="match status" value="1"/>
</dbReference>
<evidence type="ECO:0000313" key="12">
    <source>
        <dbReference type="Proteomes" id="UP000796880"/>
    </source>
</evidence>
<evidence type="ECO:0000256" key="2">
    <source>
        <dbReference type="ARBA" id="ARBA00022448"/>
    </source>
</evidence>
<dbReference type="AlphaFoldDB" id="A0A8K0MRX8"/>
<keyword evidence="4" id="KW-1278">Translocase</keyword>
<comment type="subcellular location">
    <subcellularLocation>
        <location evidence="1">Membrane</location>
        <topology evidence="1">Multi-pass membrane protein</topology>
    </subcellularLocation>
</comment>
<evidence type="ECO:0000256" key="3">
    <source>
        <dbReference type="ARBA" id="ARBA00022692"/>
    </source>
</evidence>
<keyword evidence="5 9" id="KW-1133">Transmembrane helix</keyword>
<keyword evidence="2" id="KW-0813">Transport</keyword>
<evidence type="ECO:0000256" key="1">
    <source>
        <dbReference type="ARBA" id="ARBA00004141"/>
    </source>
</evidence>
<dbReference type="OrthoDB" id="1876953at2759"/>
<comment type="caution">
    <text evidence="11">The sequence shown here is derived from an EMBL/GenBank/DDBJ whole genome shotgun (WGS) entry which is preliminary data.</text>
</comment>
<keyword evidence="6" id="KW-0520">NAD</keyword>
<evidence type="ECO:0000256" key="9">
    <source>
        <dbReference type="SAM" id="Phobius"/>
    </source>
</evidence>
<name>A0A8K0MRX8_9ROSA</name>
<evidence type="ECO:0000256" key="4">
    <source>
        <dbReference type="ARBA" id="ARBA00022967"/>
    </source>
</evidence>
<evidence type="ECO:0000256" key="5">
    <source>
        <dbReference type="ARBA" id="ARBA00022989"/>
    </source>
</evidence>
<gene>
    <name evidence="11" type="ORF">FNV43_RR00350</name>
</gene>
<keyword evidence="7 9" id="KW-0472">Membrane</keyword>
<organism evidence="11 12">
    <name type="scientific">Rhamnella rubrinervis</name>
    <dbReference type="NCBI Taxonomy" id="2594499"/>
    <lineage>
        <taxon>Eukaryota</taxon>
        <taxon>Viridiplantae</taxon>
        <taxon>Streptophyta</taxon>
        <taxon>Embryophyta</taxon>
        <taxon>Tracheophyta</taxon>
        <taxon>Spermatophyta</taxon>
        <taxon>Magnoliopsida</taxon>
        <taxon>eudicotyledons</taxon>
        <taxon>Gunneridae</taxon>
        <taxon>Pentapetalae</taxon>
        <taxon>rosids</taxon>
        <taxon>fabids</taxon>
        <taxon>Rosales</taxon>
        <taxon>Rhamnaceae</taxon>
        <taxon>rhamnoid group</taxon>
        <taxon>Rhamneae</taxon>
        <taxon>Rhamnella</taxon>
    </lineage>
</organism>
<proteinExistence type="predicted"/>
<evidence type="ECO:0000313" key="11">
    <source>
        <dbReference type="EMBL" id="KAF3455708.1"/>
    </source>
</evidence>
<dbReference type="GO" id="GO:0016020">
    <property type="term" value="C:membrane"/>
    <property type="evidence" value="ECO:0007669"/>
    <property type="project" value="UniProtKB-SubCell"/>
</dbReference>
<keyword evidence="3 9" id="KW-0812">Transmembrane</keyword>
<feature type="transmembrane region" description="Helical" evidence="9">
    <location>
        <begin position="81"/>
        <end position="100"/>
    </location>
</feature>
<reference evidence="11" key="1">
    <citation type="submission" date="2020-03" db="EMBL/GenBank/DDBJ databases">
        <title>A high-quality chromosome-level genome assembly of a woody plant with both climbing and erect habits, Rhamnella rubrinervis.</title>
        <authorList>
            <person name="Lu Z."/>
            <person name="Yang Y."/>
            <person name="Zhu X."/>
            <person name="Sun Y."/>
        </authorList>
    </citation>
    <scope>NUCLEOTIDE SEQUENCE</scope>
    <source>
        <strain evidence="11">BYM</strain>
        <tissue evidence="11">Leaf</tissue>
    </source>
</reference>
<dbReference type="Proteomes" id="UP000796880">
    <property type="component" value="Unassembled WGS sequence"/>
</dbReference>
<keyword evidence="12" id="KW-1185">Reference proteome</keyword>
<evidence type="ECO:0000259" key="10">
    <source>
        <dbReference type="Pfam" id="PF00361"/>
    </source>
</evidence>
<dbReference type="InterPro" id="IPR001750">
    <property type="entry name" value="ND/Mrp_TM"/>
</dbReference>
<feature type="domain" description="NADH:quinone oxidoreductase/Mrp antiporter transmembrane" evidence="10">
    <location>
        <begin position="90"/>
        <end position="135"/>
    </location>
</feature>
<feature type="transmembrane region" description="Helical" evidence="9">
    <location>
        <begin position="112"/>
        <end position="134"/>
    </location>
</feature>
<dbReference type="PANTHER" id="PTHR22773">
    <property type="entry name" value="NADH DEHYDROGENASE"/>
    <property type="match status" value="1"/>
</dbReference>